<organism evidence="1 2">
    <name type="scientific">Boudabousia tangfeifanii</name>
    <dbReference type="NCBI Taxonomy" id="1912795"/>
    <lineage>
        <taxon>Bacteria</taxon>
        <taxon>Bacillati</taxon>
        <taxon>Actinomycetota</taxon>
        <taxon>Actinomycetes</taxon>
        <taxon>Actinomycetales</taxon>
        <taxon>Actinomycetaceae</taxon>
        <taxon>Boudabousia</taxon>
    </lineage>
</organism>
<evidence type="ECO:0000313" key="2">
    <source>
        <dbReference type="Proteomes" id="UP000176288"/>
    </source>
</evidence>
<accession>A0A1D9MLA4</accession>
<dbReference type="EMBL" id="CP017812">
    <property type="protein sequence ID" value="AOZ73077.1"/>
    <property type="molecule type" value="Genomic_DNA"/>
</dbReference>
<protein>
    <submittedName>
        <fullName evidence="1">Uncharacterized protein</fullName>
    </submittedName>
</protein>
<dbReference type="AlphaFoldDB" id="A0A1D9MLA4"/>
<dbReference type="RefSeq" id="WP_071164541.1">
    <property type="nucleotide sequence ID" value="NZ_CP017812.1"/>
</dbReference>
<name>A0A1D9MLA4_9ACTO</name>
<evidence type="ECO:0000313" key="1">
    <source>
        <dbReference type="EMBL" id="AOZ73077.1"/>
    </source>
</evidence>
<keyword evidence="2" id="KW-1185">Reference proteome</keyword>
<proteinExistence type="predicted"/>
<dbReference type="STRING" id="1912795.BK816_07060"/>
<gene>
    <name evidence="1" type="ORF">BK816_07060</name>
</gene>
<sequence>MPTLKIPNHTLPAVTGLLDGLELAGAASRARTKLHTALLTHLEALGASEVELARQYATLDETGEIVLDEAGGFTLKDPSQSSEFAGEHGALMNETVAVPSLYEEQYRVLAKALADYPGTFKGPDATAYDLLCDALEQATVKEGA</sequence>
<dbReference type="KEGG" id="avu:BK816_07060"/>
<reference evidence="1 2" key="1">
    <citation type="submission" date="2016-10" db="EMBL/GenBank/DDBJ databases">
        <title>Actinomyces aegypiusis sp. nov., isolated from the Aegypius monachus in Qinghai Tibet Plateau China.</title>
        <authorList>
            <person name="Wang Y."/>
        </authorList>
    </citation>
    <scope>NUCLEOTIDE SEQUENCE [LARGE SCALE GENOMIC DNA]</scope>
    <source>
        <strain evidence="1 2">VUL4_3</strain>
    </source>
</reference>
<dbReference type="Proteomes" id="UP000176288">
    <property type="component" value="Chromosome"/>
</dbReference>